<dbReference type="RefSeq" id="WP_113290001.1">
    <property type="nucleotide sequence ID" value="NZ_QNTQ01000013.1"/>
</dbReference>
<proteinExistence type="predicted"/>
<name>A0A365U8G8_9RHOB</name>
<evidence type="ECO:0000256" key="1">
    <source>
        <dbReference type="SAM" id="SignalP"/>
    </source>
</evidence>
<evidence type="ECO:0008006" key="4">
    <source>
        <dbReference type="Google" id="ProtNLM"/>
    </source>
</evidence>
<dbReference type="OrthoDB" id="7857490at2"/>
<feature type="chain" id="PRO_5016803041" description="Cellulose biosynthesis protein BcsS" evidence="1">
    <location>
        <begin position="24"/>
        <end position="217"/>
    </location>
</feature>
<evidence type="ECO:0000313" key="3">
    <source>
        <dbReference type="Proteomes" id="UP000253370"/>
    </source>
</evidence>
<gene>
    <name evidence="2" type="ORF">DRV85_13470</name>
</gene>
<accession>A0A365U8G8</accession>
<organism evidence="2 3">
    <name type="scientific">Rhodosalinus halophilus</name>
    <dbReference type="NCBI Taxonomy" id="2259333"/>
    <lineage>
        <taxon>Bacteria</taxon>
        <taxon>Pseudomonadati</taxon>
        <taxon>Pseudomonadota</taxon>
        <taxon>Alphaproteobacteria</taxon>
        <taxon>Rhodobacterales</taxon>
        <taxon>Paracoccaceae</taxon>
        <taxon>Rhodosalinus</taxon>
    </lineage>
</organism>
<keyword evidence="3" id="KW-1185">Reference proteome</keyword>
<protein>
    <recommendedName>
        <fullName evidence="4">Cellulose biosynthesis protein BcsS</fullName>
    </recommendedName>
</protein>
<keyword evidence="1" id="KW-0732">Signal</keyword>
<comment type="caution">
    <text evidence="2">The sequence shown here is derived from an EMBL/GenBank/DDBJ whole genome shotgun (WGS) entry which is preliminary data.</text>
</comment>
<evidence type="ECO:0000313" key="2">
    <source>
        <dbReference type="EMBL" id="RBI84022.1"/>
    </source>
</evidence>
<dbReference type="Proteomes" id="UP000253370">
    <property type="component" value="Unassembled WGS sequence"/>
</dbReference>
<dbReference type="AlphaFoldDB" id="A0A365U8G8"/>
<sequence>MLRKLSGALLAAGLVVLAAPAAAGPWPRGEREGFASATWRGTPGGRGDYAALYLEYGATERLTFGLDAGRAIDGGGKSVIFLQWAQRRRVAGLHLSWQVGLGTVNGRAVVRPGVSLGRSFGEGHRTGWIAADALAEIGGDGTTDAKLDLTLGVTRAAGRKALLQLQTGREWGDPPFARIEAAAVMPLRGRSALTLGVFHDLDPDGTGGIALGLWQRF</sequence>
<feature type="signal peptide" evidence="1">
    <location>
        <begin position="1"/>
        <end position="23"/>
    </location>
</feature>
<dbReference type="EMBL" id="QNTQ01000013">
    <property type="protein sequence ID" value="RBI84022.1"/>
    <property type="molecule type" value="Genomic_DNA"/>
</dbReference>
<reference evidence="2 3" key="1">
    <citation type="submission" date="2018-07" db="EMBL/GenBank/DDBJ databases">
        <title>Rhodosalinus sp. strain E84T genomic sequence and assembly.</title>
        <authorList>
            <person name="Liu Z.-W."/>
            <person name="Lu D.-C."/>
        </authorList>
    </citation>
    <scope>NUCLEOTIDE SEQUENCE [LARGE SCALE GENOMIC DNA]</scope>
    <source>
        <strain evidence="2 3">E84</strain>
    </source>
</reference>